<keyword evidence="2" id="KW-0186">Copper</keyword>
<evidence type="ECO:0000256" key="2">
    <source>
        <dbReference type="ARBA" id="ARBA00023008"/>
    </source>
</evidence>
<sequence>MARGSISSVILVLLLGVICTATVVYGGHQVWWLVGGDNRWSFGVDGWVKDKPIQAGNTLVFRYDPAIHDVVEVDEAAYNTCTVPISGGTWHTSGRDHINVREGKSFFICSTPGHCAKGMKIAITA</sequence>
<organism evidence="7 8">
    <name type="scientific">Digitaria exilis</name>
    <dbReference type="NCBI Taxonomy" id="1010633"/>
    <lineage>
        <taxon>Eukaryota</taxon>
        <taxon>Viridiplantae</taxon>
        <taxon>Streptophyta</taxon>
        <taxon>Embryophyta</taxon>
        <taxon>Tracheophyta</taxon>
        <taxon>Spermatophyta</taxon>
        <taxon>Magnoliopsida</taxon>
        <taxon>Liliopsida</taxon>
        <taxon>Poales</taxon>
        <taxon>Poaceae</taxon>
        <taxon>PACMAD clade</taxon>
        <taxon>Panicoideae</taxon>
        <taxon>Panicodae</taxon>
        <taxon>Paniceae</taxon>
        <taxon>Anthephorinae</taxon>
        <taxon>Digitaria</taxon>
    </lineage>
</organism>
<dbReference type="SUPFAM" id="SSF49503">
    <property type="entry name" value="Cupredoxins"/>
    <property type="match status" value="1"/>
</dbReference>
<evidence type="ECO:0000313" key="7">
    <source>
        <dbReference type="EMBL" id="KAF8676668.1"/>
    </source>
</evidence>
<dbReference type="PROSITE" id="PS00196">
    <property type="entry name" value="COPPER_BLUE"/>
    <property type="match status" value="1"/>
</dbReference>
<evidence type="ECO:0000256" key="5">
    <source>
        <dbReference type="SAM" id="SignalP"/>
    </source>
</evidence>
<dbReference type="OrthoDB" id="605074at2759"/>
<evidence type="ECO:0000256" key="4">
    <source>
        <dbReference type="ARBA" id="ARBA00082491"/>
    </source>
</evidence>
<dbReference type="GO" id="GO:0009055">
    <property type="term" value="F:electron transfer activity"/>
    <property type="evidence" value="ECO:0007669"/>
    <property type="project" value="InterPro"/>
</dbReference>
<feature type="chain" id="PRO_5032686160" description="Plantacyanin" evidence="5">
    <location>
        <begin position="27"/>
        <end position="125"/>
    </location>
</feature>
<dbReference type="Proteomes" id="UP000636709">
    <property type="component" value="Unassembled WGS sequence"/>
</dbReference>
<evidence type="ECO:0000256" key="3">
    <source>
        <dbReference type="ARBA" id="ARBA00023157"/>
    </source>
</evidence>
<dbReference type="CDD" id="cd11013">
    <property type="entry name" value="Plantacyanin"/>
    <property type="match status" value="1"/>
</dbReference>
<feature type="domain" description="Phytocyanin" evidence="6">
    <location>
        <begin position="30"/>
        <end position="125"/>
    </location>
</feature>
<dbReference type="InterPro" id="IPR041844">
    <property type="entry name" value="Plantacyanin"/>
</dbReference>
<keyword evidence="1" id="KW-0479">Metal-binding</keyword>
<dbReference type="InterPro" id="IPR039391">
    <property type="entry name" value="Phytocyanin-like"/>
</dbReference>
<evidence type="ECO:0000313" key="8">
    <source>
        <dbReference type="Proteomes" id="UP000636709"/>
    </source>
</evidence>
<dbReference type="PANTHER" id="PTHR33021">
    <property type="entry name" value="BLUE COPPER PROTEIN"/>
    <property type="match status" value="1"/>
</dbReference>
<dbReference type="PANTHER" id="PTHR33021:SF424">
    <property type="entry name" value="BASIC BLUE PROTEIN"/>
    <property type="match status" value="1"/>
</dbReference>
<evidence type="ECO:0000259" key="6">
    <source>
        <dbReference type="PROSITE" id="PS51485"/>
    </source>
</evidence>
<dbReference type="AlphaFoldDB" id="A0A835EEE2"/>
<dbReference type="GO" id="GO:0046872">
    <property type="term" value="F:metal ion binding"/>
    <property type="evidence" value="ECO:0007669"/>
    <property type="project" value="UniProtKB-KW"/>
</dbReference>
<reference evidence="7" key="1">
    <citation type="submission" date="2020-07" db="EMBL/GenBank/DDBJ databases">
        <title>Genome sequence and genetic diversity analysis of an under-domesticated orphan crop, white fonio (Digitaria exilis).</title>
        <authorList>
            <person name="Bennetzen J.L."/>
            <person name="Chen S."/>
            <person name="Ma X."/>
            <person name="Wang X."/>
            <person name="Yssel A.E.J."/>
            <person name="Chaluvadi S.R."/>
            <person name="Johnson M."/>
            <person name="Gangashetty P."/>
            <person name="Hamidou F."/>
            <person name="Sanogo M.D."/>
            <person name="Zwaenepoel A."/>
            <person name="Wallace J."/>
            <person name="Van De Peer Y."/>
            <person name="Van Deynze A."/>
        </authorList>
    </citation>
    <scope>NUCLEOTIDE SEQUENCE</scope>
    <source>
        <tissue evidence="7">Leaves</tissue>
    </source>
</reference>
<feature type="signal peptide" evidence="5">
    <location>
        <begin position="1"/>
        <end position="26"/>
    </location>
</feature>
<name>A0A835EEE2_9POAL</name>
<dbReference type="FunFam" id="2.60.40.420:FF:000013">
    <property type="entry name" value="basic blue protein-like"/>
    <property type="match status" value="1"/>
</dbReference>
<dbReference type="PROSITE" id="PS51485">
    <property type="entry name" value="PHYTOCYANIN"/>
    <property type="match status" value="1"/>
</dbReference>
<dbReference type="GO" id="GO:0005886">
    <property type="term" value="C:plasma membrane"/>
    <property type="evidence" value="ECO:0007669"/>
    <property type="project" value="TreeGrafter"/>
</dbReference>
<comment type="caution">
    <text evidence="7">The sequence shown here is derived from an EMBL/GenBank/DDBJ whole genome shotgun (WGS) entry which is preliminary data.</text>
</comment>
<accession>A0A835EEE2</accession>
<dbReference type="InterPro" id="IPR028871">
    <property type="entry name" value="BlueCu_1_BS"/>
</dbReference>
<dbReference type="InterPro" id="IPR003245">
    <property type="entry name" value="Phytocyanin_dom"/>
</dbReference>
<dbReference type="InterPro" id="IPR008972">
    <property type="entry name" value="Cupredoxin"/>
</dbReference>
<keyword evidence="5" id="KW-0732">Signal</keyword>
<gene>
    <name evidence="7" type="ORF">HU200_046903</name>
</gene>
<keyword evidence="3" id="KW-1015">Disulfide bond</keyword>
<dbReference type="Gene3D" id="2.60.40.420">
    <property type="entry name" value="Cupredoxins - blue copper proteins"/>
    <property type="match status" value="1"/>
</dbReference>
<evidence type="ECO:0000256" key="1">
    <source>
        <dbReference type="ARBA" id="ARBA00022723"/>
    </source>
</evidence>
<keyword evidence="8" id="KW-1185">Reference proteome</keyword>
<proteinExistence type="predicted"/>
<protein>
    <recommendedName>
        <fullName evidence="4">Plantacyanin</fullName>
    </recommendedName>
</protein>
<dbReference type="Pfam" id="PF02298">
    <property type="entry name" value="Cu_bind_like"/>
    <property type="match status" value="1"/>
</dbReference>
<dbReference type="EMBL" id="JACEFO010002155">
    <property type="protein sequence ID" value="KAF8676668.1"/>
    <property type="molecule type" value="Genomic_DNA"/>
</dbReference>